<keyword evidence="2" id="KW-1185">Reference proteome</keyword>
<dbReference type="HOGENOM" id="CLU_3381415_0_0_11"/>
<name>M1MTS1_9CORY</name>
<protein>
    <submittedName>
        <fullName evidence="1">Short chain dehydrogenase</fullName>
    </submittedName>
</protein>
<dbReference type="EMBL" id="CP003697">
    <property type="protein sequence ID" value="AGF71089.1"/>
    <property type="molecule type" value="Genomic_DNA"/>
</dbReference>
<evidence type="ECO:0000313" key="2">
    <source>
        <dbReference type="Proteomes" id="UP000011723"/>
    </source>
</evidence>
<proteinExistence type="predicted"/>
<dbReference type="AlphaFoldDB" id="M1MTS1"/>
<sequence>MHHGVSGLDRALALGRSLAPDRVARLLTRILEG</sequence>
<gene>
    <name evidence="1" type="ORF">A605_00365</name>
</gene>
<dbReference type="Proteomes" id="UP000011723">
    <property type="component" value="Chromosome"/>
</dbReference>
<reference evidence="1 2" key="1">
    <citation type="journal article" date="2012" name="Stand. Genomic Sci.">
        <title>Genome sequence of the halotolerant bacterium Corynebacterium halotolerans type strain YIM 70093(T) (= DSM 44683(T)).</title>
        <authorList>
            <person name="Ruckert C."/>
            <person name="Albersmeier A."/>
            <person name="Al-Dilaimi A."/>
            <person name="Niehaus K."/>
            <person name="Szczepanowski R."/>
            <person name="Kalinowski J."/>
        </authorList>
    </citation>
    <scope>NUCLEOTIDE SEQUENCE [LARGE SCALE GENOMIC DNA]</scope>
    <source>
        <strain evidence="1">YIM 70093</strain>
    </source>
</reference>
<organism evidence="1 2">
    <name type="scientific">Corynebacterium halotolerans YIM 70093 = DSM 44683</name>
    <dbReference type="NCBI Taxonomy" id="1121362"/>
    <lineage>
        <taxon>Bacteria</taxon>
        <taxon>Bacillati</taxon>
        <taxon>Actinomycetota</taxon>
        <taxon>Actinomycetes</taxon>
        <taxon>Mycobacteriales</taxon>
        <taxon>Corynebacteriaceae</taxon>
        <taxon>Corynebacterium</taxon>
    </lineage>
</organism>
<evidence type="ECO:0000313" key="1">
    <source>
        <dbReference type="EMBL" id="AGF71089.1"/>
    </source>
</evidence>
<accession>M1MTS1</accession>
<dbReference type="KEGG" id="chn:A605_00365"/>